<protein>
    <submittedName>
        <fullName evidence="1">Uncharacterized protein</fullName>
    </submittedName>
</protein>
<evidence type="ECO:0000313" key="2">
    <source>
        <dbReference type="Proteomes" id="UP000824890"/>
    </source>
</evidence>
<organism evidence="1 2">
    <name type="scientific">Brassica napus</name>
    <name type="common">Rape</name>
    <dbReference type="NCBI Taxonomy" id="3708"/>
    <lineage>
        <taxon>Eukaryota</taxon>
        <taxon>Viridiplantae</taxon>
        <taxon>Streptophyta</taxon>
        <taxon>Embryophyta</taxon>
        <taxon>Tracheophyta</taxon>
        <taxon>Spermatophyta</taxon>
        <taxon>Magnoliopsida</taxon>
        <taxon>eudicotyledons</taxon>
        <taxon>Gunneridae</taxon>
        <taxon>Pentapetalae</taxon>
        <taxon>rosids</taxon>
        <taxon>malvids</taxon>
        <taxon>Brassicales</taxon>
        <taxon>Brassicaceae</taxon>
        <taxon>Brassiceae</taxon>
        <taxon>Brassica</taxon>
    </lineage>
</organism>
<reference evidence="1 2" key="1">
    <citation type="submission" date="2021-05" db="EMBL/GenBank/DDBJ databases">
        <title>Genome Assembly of Synthetic Allotetraploid Brassica napus Reveals Homoeologous Exchanges between Subgenomes.</title>
        <authorList>
            <person name="Davis J.T."/>
        </authorList>
    </citation>
    <scope>NUCLEOTIDE SEQUENCE [LARGE SCALE GENOMIC DNA]</scope>
    <source>
        <strain evidence="2">cv. Da-Ae</strain>
        <tissue evidence="1">Seedling</tissue>
    </source>
</reference>
<proteinExistence type="predicted"/>
<keyword evidence="2" id="KW-1185">Reference proteome</keyword>
<dbReference type="EMBL" id="JAGKQM010000015">
    <property type="protein sequence ID" value="KAH0880127.1"/>
    <property type="molecule type" value="Genomic_DNA"/>
</dbReference>
<evidence type="ECO:0000313" key="1">
    <source>
        <dbReference type="EMBL" id="KAH0880127.1"/>
    </source>
</evidence>
<accession>A0ABQ7ZIQ7</accession>
<name>A0ABQ7ZIQ7_BRANA</name>
<gene>
    <name evidence="1" type="ORF">HID58_067521</name>
</gene>
<comment type="caution">
    <text evidence="1">The sequence shown here is derived from an EMBL/GenBank/DDBJ whole genome shotgun (WGS) entry which is preliminary data.</text>
</comment>
<sequence length="53" mass="6011">NGGMKFVRTHDHNRSIRFEALQSKAGNKLLMQSGRAPDDIYTNCLSPCLSRKF</sequence>
<dbReference type="Proteomes" id="UP000824890">
    <property type="component" value="Unassembled WGS sequence"/>
</dbReference>
<feature type="non-terminal residue" evidence="1">
    <location>
        <position position="1"/>
    </location>
</feature>